<keyword evidence="2" id="KW-0813">Transport</keyword>
<sequence>MLRKKLIITQWTALLLLVLGVVLVQLVQTEHKAISTVDGGQHRVVGFVAAISACCLSGFAGVFFEKILKGSAISVWMRNVQLSMCSIPFALVTCLLSDFGTIRDKGFFYGYDLFVWYLVILQATGGLLVAMVVKYADNILKGFATSLAIVVACVASIMFFDFQLSMQFSFGTALVISSIFMYGYQPPSAKKPSSVISKV</sequence>
<evidence type="ECO:0000256" key="1">
    <source>
        <dbReference type="ARBA" id="ARBA00004141"/>
    </source>
</evidence>
<comment type="subcellular location">
    <subcellularLocation>
        <location evidence="1">Membrane</location>
        <topology evidence="1">Multi-pass membrane protein</topology>
    </subcellularLocation>
</comment>
<evidence type="ECO:0000256" key="6">
    <source>
        <dbReference type="SAM" id="Phobius"/>
    </source>
</evidence>
<accession>A0A1D2NI66</accession>
<dbReference type="NCBIfam" id="TIGR00803">
    <property type="entry name" value="nst"/>
    <property type="match status" value="1"/>
</dbReference>
<keyword evidence="7" id="KW-0732">Signal</keyword>
<evidence type="ECO:0000256" key="7">
    <source>
        <dbReference type="SAM" id="SignalP"/>
    </source>
</evidence>
<protein>
    <submittedName>
        <fullName evidence="8">UDP-galactose translocator</fullName>
    </submittedName>
</protein>
<feature type="signal peptide" evidence="7">
    <location>
        <begin position="1"/>
        <end position="29"/>
    </location>
</feature>
<keyword evidence="2" id="KW-0762">Sugar transport</keyword>
<feature type="transmembrane region" description="Helical" evidence="6">
    <location>
        <begin position="140"/>
        <end position="160"/>
    </location>
</feature>
<evidence type="ECO:0000256" key="4">
    <source>
        <dbReference type="ARBA" id="ARBA00022989"/>
    </source>
</evidence>
<dbReference type="EMBL" id="LJIJ01000033">
    <property type="protein sequence ID" value="ODN04919.1"/>
    <property type="molecule type" value="Genomic_DNA"/>
</dbReference>
<reference evidence="8 9" key="1">
    <citation type="journal article" date="2016" name="Genome Biol. Evol.">
        <title>Gene Family Evolution Reflects Adaptation to Soil Environmental Stressors in the Genome of the Collembolan Orchesella cincta.</title>
        <authorList>
            <person name="Faddeeva-Vakhrusheva A."/>
            <person name="Derks M.F."/>
            <person name="Anvar S.Y."/>
            <person name="Agamennone V."/>
            <person name="Suring W."/>
            <person name="Smit S."/>
            <person name="van Straalen N.M."/>
            <person name="Roelofs D."/>
        </authorList>
    </citation>
    <scope>NUCLEOTIDE SEQUENCE [LARGE SCALE GENOMIC DNA]</scope>
    <source>
        <tissue evidence="8">Mixed pool</tissue>
    </source>
</reference>
<keyword evidence="3 6" id="KW-0812">Transmembrane</keyword>
<dbReference type="Pfam" id="PF04142">
    <property type="entry name" value="Nuc_sug_transp"/>
    <property type="match status" value="1"/>
</dbReference>
<evidence type="ECO:0000256" key="3">
    <source>
        <dbReference type="ARBA" id="ARBA00022692"/>
    </source>
</evidence>
<dbReference type="Proteomes" id="UP000094527">
    <property type="component" value="Unassembled WGS sequence"/>
</dbReference>
<feature type="chain" id="PRO_5008905593" evidence="7">
    <location>
        <begin position="30"/>
        <end position="199"/>
    </location>
</feature>
<evidence type="ECO:0000313" key="8">
    <source>
        <dbReference type="EMBL" id="ODN04919.1"/>
    </source>
</evidence>
<gene>
    <name evidence="8" type="ORF">Ocin01_01756</name>
</gene>
<dbReference type="PANTHER" id="PTHR10231">
    <property type="entry name" value="NUCLEOTIDE-SUGAR TRANSMEMBRANE TRANSPORTER"/>
    <property type="match status" value="1"/>
</dbReference>
<dbReference type="OrthoDB" id="408493at2759"/>
<proteinExistence type="predicted"/>
<keyword evidence="5 6" id="KW-0472">Membrane</keyword>
<feature type="transmembrane region" description="Helical" evidence="6">
    <location>
        <begin position="166"/>
        <end position="184"/>
    </location>
</feature>
<keyword evidence="9" id="KW-1185">Reference proteome</keyword>
<dbReference type="GO" id="GO:0015165">
    <property type="term" value="F:pyrimidine nucleotide-sugar transmembrane transporter activity"/>
    <property type="evidence" value="ECO:0007669"/>
    <property type="project" value="InterPro"/>
</dbReference>
<name>A0A1D2NI66_ORCCI</name>
<dbReference type="OMA" id="WIVIALQ"/>
<feature type="transmembrane region" description="Helical" evidence="6">
    <location>
        <begin position="80"/>
        <end position="102"/>
    </location>
</feature>
<feature type="transmembrane region" description="Helical" evidence="6">
    <location>
        <begin position="45"/>
        <end position="68"/>
    </location>
</feature>
<dbReference type="InterPro" id="IPR007271">
    <property type="entry name" value="Nuc_sug_transpt"/>
</dbReference>
<evidence type="ECO:0000256" key="2">
    <source>
        <dbReference type="ARBA" id="ARBA00022597"/>
    </source>
</evidence>
<evidence type="ECO:0000256" key="5">
    <source>
        <dbReference type="ARBA" id="ARBA00023136"/>
    </source>
</evidence>
<dbReference type="GO" id="GO:0000139">
    <property type="term" value="C:Golgi membrane"/>
    <property type="evidence" value="ECO:0007669"/>
    <property type="project" value="InterPro"/>
</dbReference>
<organism evidence="8 9">
    <name type="scientific">Orchesella cincta</name>
    <name type="common">Springtail</name>
    <name type="synonym">Podura cincta</name>
    <dbReference type="NCBI Taxonomy" id="48709"/>
    <lineage>
        <taxon>Eukaryota</taxon>
        <taxon>Metazoa</taxon>
        <taxon>Ecdysozoa</taxon>
        <taxon>Arthropoda</taxon>
        <taxon>Hexapoda</taxon>
        <taxon>Collembola</taxon>
        <taxon>Entomobryomorpha</taxon>
        <taxon>Entomobryoidea</taxon>
        <taxon>Orchesellidae</taxon>
        <taxon>Orchesellinae</taxon>
        <taxon>Orchesella</taxon>
    </lineage>
</organism>
<dbReference type="STRING" id="48709.A0A1D2NI66"/>
<comment type="caution">
    <text evidence="8">The sequence shown here is derived from an EMBL/GenBank/DDBJ whole genome shotgun (WGS) entry which is preliminary data.</text>
</comment>
<evidence type="ECO:0000313" key="9">
    <source>
        <dbReference type="Proteomes" id="UP000094527"/>
    </source>
</evidence>
<feature type="transmembrane region" description="Helical" evidence="6">
    <location>
        <begin position="114"/>
        <end position="133"/>
    </location>
</feature>
<keyword evidence="4 6" id="KW-1133">Transmembrane helix</keyword>
<dbReference type="AlphaFoldDB" id="A0A1D2NI66"/>